<comment type="subcellular location">
    <subcellularLocation>
        <location evidence="1">Cell membrane</location>
        <topology evidence="1">Multi-pass membrane protein</topology>
    </subcellularLocation>
</comment>
<feature type="transmembrane region" description="Helical" evidence="6">
    <location>
        <begin position="40"/>
        <end position="60"/>
    </location>
</feature>
<dbReference type="GO" id="GO:0005886">
    <property type="term" value="C:plasma membrane"/>
    <property type="evidence" value="ECO:0007669"/>
    <property type="project" value="UniProtKB-SubCell"/>
</dbReference>
<comment type="caution">
    <text evidence="7">The sequence shown here is derived from an EMBL/GenBank/DDBJ whole genome shotgun (WGS) entry which is preliminary data.</text>
</comment>
<accession>A0A644XS37</accession>
<feature type="transmembrane region" description="Helical" evidence="6">
    <location>
        <begin position="114"/>
        <end position="136"/>
    </location>
</feature>
<keyword evidence="2" id="KW-1003">Cell membrane</keyword>
<protein>
    <submittedName>
        <fullName evidence="7">Ribose import permease protein RbsC</fullName>
    </submittedName>
</protein>
<dbReference type="GO" id="GO:0022857">
    <property type="term" value="F:transmembrane transporter activity"/>
    <property type="evidence" value="ECO:0007669"/>
    <property type="project" value="InterPro"/>
</dbReference>
<name>A0A644XS37_9ZZZZ</name>
<dbReference type="Pfam" id="PF02653">
    <property type="entry name" value="BPD_transp_2"/>
    <property type="match status" value="1"/>
</dbReference>
<sequence length="145" mass="14768">MVILITFILTTKTVFGRNIFAYGSNVEAARLSGINTAKVTLSVYAMSGLLSGIAGILMTSRLGNGIPTAGQGYEMDAIASAVVGGASLSGGSGTILGTVLGALLISLIQNGGNLLGINAFILQIIVGVLIVGSVWIDQKRKNVKS</sequence>
<keyword evidence="4 6" id="KW-1133">Transmembrane helix</keyword>
<keyword evidence="3 6" id="KW-0812">Transmembrane</keyword>
<dbReference type="EMBL" id="VSSQ01003098">
    <property type="protein sequence ID" value="MPM19036.1"/>
    <property type="molecule type" value="Genomic_DNA"/>
</dbReference>
<dbReference type="AlphaFoldDB" id="A0A644XS37"/>
<keyword evidence="5 6" id="KW-0472">Membrane</keyword>
<evidence type="ECO:0000256" key="5">
    <source>
        <dbReference type="ARBA" id="ARBA00023136"/>
    </source>
</evidence>
<evidence type="ECO:0000256" key="6">
    <source>
        <dbReference type="SAM" id="Phobius"/>
    </source>
</evidence>
<dbReference type="PANTHER" id="PTHR32196:SF72">
    <property type="entry name" value="RIBOSE IMPORT PERMEASE PROTEIN RBSC"/>
    <property type="match status" value="1"/>
</dbReference>
<evidence type="ECO:0000256" key="1">
    <source>
        <dbReference type="ARBA" id="ARBA00004651"/>
    </source>
</evidence>
<feature type="transmembrane region" description="Helical" evidence="6">
    <location>
        <begin position="81"/>
        <end position="108"/>
    </location>
</feature>
<organism evidence="7">
    <name type="scientific">bioreactor metagenome</name>
    <dbReference type="NCBI Taxonomy" id="1076179"/>
    <lineage>
        <taxon>unclassified sequences</taxon>
        <taxon>metagenomes</taxon>
        <taxon>ecological metagenomes</taxon>
    </lineage>
</organism>
<reference evidence="7" key="1">
    <citation type="submission" date="2019-08" db="EMBL/GenBank/DDBJ databases">
        <authorList>
            <person name="Kucharzyk K."/>
            <person name="Murdoch R.W."/>
            <person name="Higgins S."/>
            <person name="Loffler F."/>
        </authorList>
    </citation>
    <scope>NUCLEOTIDE SEQUENCE</scope>
</reference>
<gene>
    <name evidence="7" type="primary">rbsC_27</name>
    <name evidence="7" type="ORF">SDC9_65454</name>
</gene>
<evidence type="ECO:0000256" key="2">
    <source>
        <dbReference type="ARBA" id="ARBA00022475"/>
    </source>
</evidence>
<dbReference type="InterPro" id="IPR001851">
    <property type="entry name" value="ABC_transp_permease"/>
</dbReference>
<dbReference type="PANTHER" id="PTHR32196">
    <property type="entry name" value="ABC TRANSPORTER PERMEASE PROTEIN YPHD-RELATED-RELATED"/>
    <property type="match status" value="1"/>
</dbReference>
<evidence type="ECO:0000256" key="4">
    <source>
        <dbReference type="ARBA" id="ARBA00022989"/>
    </source>
</evidence>
<dbReference type="CDD" id="cd06579">
    <property type="entry name" value="TM_PBP1_transp_AraH_like"/>
    <property type="match status" value="1"/>
</dbReference>
<proteinExistence type="predicted"/>
<evidence type="ECO:0000313" key="7">
    <source>
        <dbReference type="EMBL" id="MPM19036.1"/>
    </source>
</evidence>
<evidence type="ECO:0000256" key="3">
    <source>
        <dbReference type="ARBA" id="ARBA00022692"/>
    </source>
</evidence>